<evidence type="ECO:0008006" key="2">
    <source>
        <dbReference type="Google" id="ProtNLM"/>
    </source>
</evidence>
<name>A0A0W8FLG0_9ZZZZ</name>
<sequence length="205" mass="24875">MNYMELKEKLKDFVTFNLNDIRKVDNRFDLRRLNEWQKKGYIKKIRRGHYAFSSLEINESVLFLIANKIYTPSYVSLEMALSYYTLIPEAVYGITSVTSRKTNRFKTDFGEFIYRRVKPQLMFGYRLISYRNQNFKIAEPEKAILDYLYFNTNLRTTEDFDGLRFNSEEFKVQTDKDKLRNYLNAFGNKRLEKRFNKFLKYINYD</sequence>
<proteinExistence type="predicted"/>
<accession>A0A0W8FLG0</accession>
<organism evidence="1">
    <name type="scientific">hydrocarbon metagenome</name>
    <dbReference type="NCBI Taxonomy" id="938273"/>
    <lineage>
        <taxon>unclassified sequences</taxon>
        <taxon>metagenomes</taxon>
        <taxon>ecological metagenomes</taxon>
    </lineage>
</organism>
<dbReference type="EMBL" id="LNQE01001024">
    <property type="protein sequence ID" value="KUG21754.1"/>
    <property type="molecule type" value="Genomic_DNA"/>
</dbReference>
<dbReference type="AlphaFoldDB" id="A0A0W8FLG0"/>
<evidence type="ECO:0000313" key="1">
    <source>
        <dbReference type="EMBL" id="KUG21754.1"/>
    </source>
</evidence>
<comment type="caution">
    <text evidence="1">The sequence shown here is derived from an EMBL/GenBank/DDBJ whole genome shotgun (WGS) entry which is preliminary data.</text>
</comment>
<protein>
    <recommendedName>
        <fullName evidence="2">AbiEi antitoxin C-terminal domain-containing protein</fullName>
    </recommendedName>
</protein>
<reference evidence="1" key="1">
    <citation type="journal article" date="2015" name="Proc. Natl. Acad. Sci. U.S.A.">
        <title>Networks of energetic and metabolic interactions define dynamics in microbial communities.</title>
        <authorList>
            <person name="Embree M."/>
            <person name="Liu J.K."/>
            <person name="Al-Bassam M.M."/>
            <person name="Zengler K."/>
        </authorList>
    </citation>
    <scope>NUCLEOTIDE SEQUENCE</scope>
</reference>
<gene>
    <name evidence="1" type="ORF">ASZ90_008490</name>
</gene>